<organism evidence="1 2">
    <name type="scientific">Solanum verrucosum</name>
    <dbReference type="NCBI Taxonomy" id="315347"/>
    <lineage>
        <taxon>Eukaryota</taxon>
        <taxon>Viridiplantae</taxon>
        <taxon>Streptophyta</taxon>
        <taxon>Embryophyta</taxon>
        <taxon>Tracheophyta</taxon>
        <taxon>Spermatophyta</taxon>
        <taxon>Magnoliopsida</taxon>
        <taxon>eudicotyledons</taxon>
        <taxon>Gunneridae</taxon>
        <taxon>Pentapetalae</taxon>
        <taxon>asterids</taxon>
        <taxon>lamiids</taxon>
        <taxon>Solanales</taxon>
        <taxon>Solanaceae</taxon>
        <taxon>Solanoideae</taxon>
        <taxon>Solaneae</taxon>
        <taxon>Solanum</taxon>
    </lineage>
</organism>
<dbReference type="AlphaFoldDB" id="A0AAF0U6S9"/>
<sequence>MIFFKGELGSVTRVIEALTHFSKACGLIANMEKSSIFMAGVDDHTKELLLAKTGLSLGSFPFKTVWTHKAPQDCSWYQKNINSLKEDMNVWYEHRSYNPTPGVKYSITRIYNTIIGTQREIEISELNWSAECSNIMDGGSGLAGYQGETTQLTNSCGRYEMLLM</sequence>
<evidence type="ECO:0000313" key="1">
    <source>
        <dbReference type="EMBL" id="WMV40320.1"/>
    </source>
</evidence>
<accession>A0AAF0U6S9</accession>
<proteinExistence type="predicted"/>
<name>A0AAF0U6S9_SOLVR</name>
<evidence type="ECO:0000313" key="2">
    <source>
        <dbReference type="Proteomes" id="UP001234989"/>
    </source>
</evidence>
<dbReference type="EMBL" id="CP133619">
    <property type="protein sequence ID" value="WMV40320.1"/>
    <property type="molecule type" value="Genomic_DNA"/>
</dbReference>
<protein>
    <submittedName>
        <fullName evidence="1">Uncharacterized protein</fullName>
    </submittedName>
</protein>
<keyword evidence="2" id="KW-1185">Reference proteome</keyword>
<reference evidence="1" key="1">
    <citation type="submission" date="2023-08" db="EMBL/GenBank/DDBJ databases">
        <title>A de novo genome assembly of Solanum verrucosum Schlechtendal, a Mexican diploid species geographically isolated from the other diploid A-genome species in potato relatives.</title>
        <authorList>
            <person name="Hosaka K."/>
        </authorList>
    </citation>
    <scope>NUCLEOTIDE SEQUENCE</scope>
    <source>
        <tissue evidence="1">Young leaves</tissue>
    </source>
</reference>
<dbReference type="Proteomes" id="UP001234989">
    <property type="component" value="Chromosome 8"/>
</dbReference>
<gene>
    <name evidence="1" type="ORF">MTR67_033705</name>
</gene>